<dbReference type="PROSITE" id="PS51782">
    <property type="entry name" value="LYSM"/>
    <property type="match status" value="1"/>
</dbReference>
<accession>A0A2S9Y0E8</accession>
<dbReference type="SUPFAM" id="SSF47090">
    <property type="entry name" value="PGBD-like"/>
    <property type="match status" value="1"/>
</dbReference>
<dbReference type="InterPro" id="IPR036366">
    <property type="entry name" value="PGBDSf"/>
</dbReference>
<organism evidence="2 3">
    <name type="scientific">Enhygromyxa salina</name>
    <dbReference type="NCBI Taxonomy" id="215803"/>
    <lineage>
        <taxon>Bacteria</taxon>
        <taxon>Pseudomonadati</taxon>
        <taxon>Myxococcota</taxon>
        <taxon>Polyangia</taxon>
        <taxon>Nannocystales</taxon>
        <taxon>Nannocystaceae</taxon>
        <taxon>Enhygromyxa</taxon>
    </lineage>
</organism>
<dbReference type="CDD" id="cd00118">
    <property type="entry name" value="LysM"/>
    <property type="match status" value="1"/>
</dbReference>
<evidence type="ECO:0000259" key="1">
    <source>
        <dbReference type="PROSITE" id="PS51782"/>
    </source>
</evidence>
<dbReference type="OrthoDB" id="5512387at2"/>
<dbReference type="InterPro" id="IPR036779">
    <property type="entry name" value="LysM_dom_sf"/>
</dbReference>
<evidence type="ECO:0000313" key="3">
    <source>
        <dbReference type="Proteomes" id="UP000238823"/>
    </source>
</evidence>
<dbReference type="InterPro" id="IPR018392">
    <property type="entry name" value="LysM"/>
</dbReference>
<dbReference type="RefSeq" id="WP_106093368.1">
    <property type="nucleotide sequence ID" value="NZ_PVNL01000124.1"/>
</dbReference>
<evidence type="ECO:0000313" key="2">
    <source>
        <dbReference type="EMBL" id="PRP98597.1"/>
    </source>
</evidence>
<feature type="domain" description="LysM" evidence="1">
    <location>
        <begin position="3"/>
        <end position="54"/>
    </location>
</feature>
<reference evidence="2 3" key="1">
    <citation type="submission" date="2018-03" db="EMBL/GenBank/DDBJ databases">
        <title>Draft Genome Sequences of the Obligatory Marine Myxobacteria Enhygromyxa salina SWB007.</title>
        <authorList>
            <person name="Poehlein A."/>
            <person name="Moghaddam J.A."/>
            <person name="Harms H."/>
            <person name="Alanjari M."/>
            <person name="Koenig G.M."/>
            <person name="Daniel R."/>
            <person name="Schaeberle T.F."/>
        </authorList>
    </citation>
    <scope>NUCLEOTIDE SEQUENCE [LARGE SCALE GENOMIC DNA]</scope>
    <source>
        <strain evidence="2 3">SWB007</strain>
    </source>
</reference>
<sequence>MPIKHTVVQGDSISSIGFAHGIHPDTVWNDPDNADLRALRGDPNTLFPGDVVTVPDKRVRTYVGATDERHRFQRKGVPARLRVQFFLDDRPRADEVYTLEINAVEVETGLTDANGAVEVWIPPSARTGRILFHGGAEAHDLSIGHLDPIDELSGVQGRLRNLGFFHGAVDGELSDALELSLQEFQASHGLDAHGLIDDPTRDALVRAYGE</sequence>
<proteinExistence type="predicted"/>
<dbReference type="Pfam" id="PF01471">
    <property type="entry name" value="PG_binding_1"/>
    <property type="match status" value="1"/>
</dbReference>
<dbReference type="AlphaFoldDB" id="A0A2S9Y0E8"/>
<dbReference type="Proteomes" id="UP000238823">
    <property type="component" value="Unassembled WGS sequence"/>
</dbReference>
<dbReference type="EMBL" id="PVNL01000124">
    <property type="protein sequence ID" value="PRP98597.1"/>
    <property type="molecule type" value="Genomic_DNA"/>
</dbReference>
<dbReference type="InterPro" id="IPR002477">
    <property type="entry name" value="Peptidoglycan-bd-like"/>
</dbReference>
<dbReference type="Gene3D" id="1.10.101.10">
    <property type="entry name" value="PGBD-like superfamily/PGBD"/>
    <property type="match status" value="1"/>
</dbReference>
<dbReference type="Gene3D" id="3.10.350.10">
    <property type="entry name" value="LysM domain"/>
    <property type="match status" value="1"/>
</dbReference>
<dbReference type="InterPro" id="IPR036365">
    <property type="entry name" value="PGBD-like_sf"/>
</dbReference>
<comment type="caution">
    <text evidence="2">The sequence shown here is derived from an EMBL/GenBank/DDBJ whole genome shotgun (WGS) entry which is preliminary data.</text>
</comment>
<gene>
    <name evidence="2" type="ORF">ENSA7_65400</name>
</gene>
<name>A0A2S9Y0E8_9BACT</name>
<protein>
    <submittedName>
        <fullName evidence="2">Putative peptidoglycan binding domain protein</fullName>
    </submittedName>
</protein>